<keyword evidence="4" id="KW-0378">Hydrolase</keyword>
<dbReference type="SUPFAM" id="SSF50630">
    <property type="entry name" value="Acid proteases"/>
    <property type="match status" value="1"/>
</dbReference>
<sequence>MRILSLLSTSALLISLTQLRPVSGADAGLVSVDLYAKKFESELNVRFLPAGGESRKLLDRSSDVSDEELEKRSDRQQGTVKKDSVTDVEKRSDRQQGTVKKADDLERRSDRQQGTVKKDSVTDIEKRSDRQQGTVKKDSVTDVEKRSDRQQGTVKKDSVTDVEKRSDRQQGTVKKVDDLEKRSDRQQGTVKKADDLERRSDRQQGTVKKDSVTDIEKRSDRQQGTVKKDSVTDVEKRSDRQQGTVKKDSVTDVEKRSDRQQGTVKKVDDLERRSDRQQGTVKKASIKYSENIDHNESQVSYYISIIFGTDSTEFTVVVDTGSYDLWVYGDACTNTSCTDHNQLGTADSSTLQINESDSFQISYGQGDVSGVSAVDYVSFAGYNLSLGFGSAEDVADSFDDFPIDGIFGLASQDTQINGYPSVVSELSSQGLISREVFAIDIGDDSSVGRLTFGGVDTSRFAGEIDFVDIIQTSGLWLVPLEDCVVDDEALGFTDKLALIDSGTTLMLLPSDDADTVHQALATPGGANVLTDGSSYVLLCNTTTTLEITIGSKNWTISPDQYLGGVYDDDDDWCLTNIQAQEVNGTTTWVLGSVFMQSVYVVFDRDAYRVGLAEKGSGGTDYYDDSSAASFASTTTAAYESSTSSSSSSATSVASTSHVSSTASSSSEVSSTASSSSVVSSTESSSSVVSSTASSSSVASSTESSSSEVSSSTITSSSSSISPSSTITSTTDASSSFTTSAHDSSSSALSSSHTTSVRSSTTRSSSFSDSSATAVSSSLSTLSSSSSLASTASASSSSSTSTRGSSASSSASSSSSPSSTAESAASSAGAVKLSTVAAACVSCILALSVF</sequence>
<dbReference type="RefSeq" id="XP_064768833.1">
    <property type="nucleotide sequence ID" value="XM_064914473.1"/>
</dbReference>
<dbReference type="PROSITE" id="PS00141">
    <property type="entry name" value="ASP_PROTEASE"/>
    <property type="match status" value="1"/>
</dbReference>
<keyword evidence="4" id="KW-0645">Protease</keyword>
<dbReference type="InterPro" id="IPR001461">
    <property type="entry name" value="Aspartic_peptidase_A1"/>
</dbReference>
<dbReference type="InterPro" id="IPR021109">
    <property type="entry name" value="Peptidase_aspartic_dom_sf"/>
</dbReference>
<dbReference type="InterPro" id="IPR034164">
    <property type="entry name" value="Pepsin-like_dom"/>
</dbReference>
<protein>
    <submittedName>
        <fullName evidence="8">Aspartic peptidase domain-containing protein</fullName>
    </submittedName>
</protein>
<comment type="similarity">
    <text evidence="1 4">Belongs to the peptidase A1 family.</text>
</comment>
<dbReference type="InterPro" id="IPR001969">
    <property type="entry name" value="Aspartic_peptidase_AS"/>
</dbReference>
<dbReference type="PRINTS" id="PR00792">
    <property type="entry name" value="PEPSIN"/>
</dbReference>
<feature type="domain" description="Peptidase A1" evidence="7">
    <location>
        <begin position="301"/>
        <end position="612"/>
    </location>
</feature>
<proteinExistence type="inferred from homology"/>
<dbReference type="PANTHER" id="PTHR47966:SF75">
    <property type="entry name" value="ENDOPEPTIDASE (CTSD), PUTATIVE (AFU_ORTHOLOGUE AFUA_4G07040)-RELATED"/>
    <property type="match status" value="1"/>
</dbReference>
<evidence type="ECO:0000313" key="9">
    <source>
        <dbReference type="Proteomes" id="UP001498771"/>
    </source>
</evidence>
<feature type="compositionally biased region" description="Basic and acidic residues" evidence="5">
    <location>
        <begin position="56"/>
        <end position="276"/>
    </location>
</feature>
<keyword evidence="2 6" id="KW-0732">Signal</keyword>
<evidence type="ECO:0000256" key="2">
    <source>
        <dbReference type="ARBA" id="ARBA00022729"/>
    </source>
</evidence>
<dbReference type="Proteomes" id="UP001498771">
    <property type="component" value="Unassembled WGS sequence"/>
</dbReference>
<dbReference type="EMBL" id="JBBJBU010000004">
    <property type="protein sequence ID" value="KAK7205800.1"/>
    <property type="molecule type" value="Genomic_DNA"/>
</dbReference>
<evidence type="ECO:0000256" key="4">
    <source>
        <dbReference type="RuleBase" id="RU000454"/>
    </source>
</evidence>
<dbReference type="GeneID" id="90039985"/>
<organism evidence="8 9">
    <name type="scientific">Myxozyma melibiosi</name>
    <dbReference type="NCBI Taxonomy" id="54550"/>
    <lineage>
        <taxon>Eukaryota</taxon>
        <taxon>Fungi</taxon>
        <taxon>Dikarya</taxon>
        <taxon>Ascomycota</taxon>
        <taxon>Saccharomycotina</taxon>
        <taxon>Lipomycetes</taxon>
        <taxon>Lipomycetales</taxon>
        <taxon>Lipomycetaceae</taxon>
        <taxon>Myxozyma</taxon>
    </lineage>
</organism>
<name>A0ABR1F7H9_9ASCO</name>
<evidence type="ECO:0000256" key="1">
    <source>
        <dbReference type="ARBA" id="ARBA00007447"/>
    </source>
</evidence>
<dbReference type="Pfam" id="PF00026">
    <property type="entry name" value="Asp"/>
    <property type="match status" value="1"/>
</dbReference>
<feature type="chain" id="PRO_5046654907" evidence="6">
    <location>
        <begin position="25"/>
        <end position="849"/>
    </location>
</feature>
<comment type="caution">
    <text evidence="8">The sequence shown here is derived from an EMBL/GenBank/DDBJ whole genome shotgun (WGS) entry which is preliminary data.</text>
</comment>
<feature type="region of interest" description="Disordered" evidence="5">
    <location>
        <begin position="56"/>
        <end position="282"/>
    </location>
</feature>
<evidence type="ECO:0000256" key="6">
    <source>
        <dbReference type="SAM" id="SignalP"/>
    </source>
</evidence>
<evidence type="ECO:0000259" key="7">
    <source>
        <dbReference type="PROSITE" id="PS51767"/>
    </source>
</evidence>
<dbReference type="PANTHER" id="PTHR47966">
    <property type="entry name" value="BETA-SITE APP-CLEAVING ENZYME, ISOFORM A-RELATED"/>
    <property type="match status" value="1"/>
</dbReference>
<feature type="region of interest" description="Disordered" evidence="5">
    <location>
        <begin position="696"/>
        <end position="821"/>
    </location>
</feature>
<gene>
    <name evidence="8" type="ORF">BZA70DRAFT_294880</name>
</gene>
<dbReference type="CDD" id="cd05471">
    <property type="entry name" value="pepsin_like"/>
    <property type="match status" value="1"/>
</dbReference>
<dbReference type="InterPro" id="IPR033121">
    <property type="entry name" value="PEPTIDASE_A1"/>
</dbReference>
<dbReference type="PROSITE" id="PS51767">
    <property type="entry name" value="PEPTIDASE_A1"/>
    <property type="match status" value="1"/>
</dbReference>
<keyword evidence="3 4" id="KW-0064">Aspartyl protease</keyword>
<evidence type="ECO:0000313" key="8">
    <source>
        <dbReference type="EMBL" id="KAK7205800.1"/>
    </source>
</evidence>
<reference evidence="8 9" key="1">
    <citation type="submission" date="2024-03" db="EMBL/GenBank/DDBJ databases">
        <title>Genome-scale model development and genomic sequencing of the oleaginous clade Lipomyces.</title>
        <authorList>
            <consortium name="Lawrence Berkeley National Laboratory"/>
            <person name="Czajka J.J."/>
            <person name="Han Y."/>
            <person name="Kim J."/>
            <person name="Mondo S.J."/>
            <person name="Hofstad B.A."/>
            <person name="Robles A."/>
            <person name="Haridas S."/>
            <person name="Riley R."/>
            <person name="LaButti K."/>
            <person name="Pangilinan J."/>
            <person name="Andreopoulos W."/>
            <person name="Lipzen A."/>
            <person name="Yan J."/>
            <person name="Wang M."/>
            <person name="Ng V."/>
            <person name="Grigoriev I.V."/>
            <person name="Spatafora J.W."/>
            <person name="Magnuson J.K."/>
            <person name="Baker S.E."/>
            <person name="Pomraning K.R."/>
        </authorList>
    </citation>
    <scope>NUCLEOTIDE SEQUENCE [LARGE SCALE GENOMIC DNA]</scope>
    <source>
        <strain evidence="8 9">Phaff 52-87</strain>
    </source>
</reference>
<evidence type="ECO:0000256" key="3">
    <source>
        <dbReference type="ARBA" id="ARBA00022750"/>
    </source>
</evidence>
<accession>A0ABR1F7H9</accession>
<feature type="signal peptide" evidence="6">
    <location>
        <begin position="1"/>
        <end position="24"/>
    </location>
</feature>
<keyword evidence="9" id="KW-1185">Reference proteome</keyword>
<evidence type="ECO:0000256" key="5">
    <source>
        <dbReference type="SAM" id="MobiDB-lite"/>
    </source>
</evidence>
<dbReference type="Gene3D" id="2.40.70.10">
    <property type="entry name" value="Acid Proteases"/>
    <property type="match status" value="2"/>
</dbReference>